<dbReference type="RefSeq" id="WP_136935751.1">
    <property type="nucleotide sequence ID" value="NZ_SSMQ01000098.1"/>
</dbReference>
<dbReference type="OrthoDB" id="5379261at2"/>
<gene>
    <name evidence="1" type="ORF">E8A74_47145</name>
</gene>
<dbReference type="EMBL" id="SSMQ01000098">
    <property type="protein sequence ID" value="TKC95260.1"/>
    <property type="molecule type" value="Genomic_DNA"/>
</dbReference>
<accession>A0A4U1IMJ5</accession>
<organism evidence="1 2">
    <name type="scientific">Polyangium fumosum</name>
    <dbReference type="NCBI Taxonomy" id="889272"/>
    <lineage>
        <taxon>Bacteria</taxon>
        <taxon>Pseudomonadati</taxon>
        <taxon>Myxococcota</taxon>
        <taxon>Polyangia</taxon>
        <taxon>Polyangiales</taxon>
        <taxon>Polyangiaceae</taxon>
        <taxon>Polyangium</taxon>
    </lineage>
</organism>
<name>A0A4U1IMJ5_9BACT</name>
<evidence type="ECO:0000313" key="1">
    <source>
        <dbReference type="EMBL" id="TKC95260.1"/>
    </source>
</evidence>
<evidence type="ECO:0000313" key="2">
    <source>
        <dbReference type="Proteomes" id="UP000309215"/>
    </source>
</evidence>
<sequence length="576" mass="61486">MSKLRFVFVGTLGAILIGGACSPAGQDFEQAEQGDSDDSLLTEHGRIRFDLQELLDREYAERLAAKPHSDVRGEVLDTEGNPLQDVSVRIAGKVAKTDARGGFVVPAVPYGTFVVSFEHEEYVFNQQIMTNKLDNTPTLFGRMRARAPSRTFNADVVSEIHEGSLSLKFEPGDLVLRDTGKPVHGNVDIRATTIEPGKPGHMAASPAPLAGVDTNGKVTALFSAGMLEVELSQKGRHVQVRPGATVDIEMKVPEGVNLGDAQSIPMWHHDTEHGIWIQEPGLSASFKTSDKGRVATVALPHFSAWNLDMANPSICTYIFLPGAESIRTVSVSAADGVEDEIWTMTGECQGGMCVVNAPSKWAGGNVAFKYKVYVASGSSAVASQWCDLELNFNPNIVVNPPTTVTMNGFQLGDYAAIVGATYNASSFCGTWGAVTGSPGGGGYWTMVLQGAYDAAMNTENAVVLTPAYKTDGSALAETLKCLSDPPSLVAPDPGLVSMSMNAKDPNKFQDVDRDSAPDIIDACPGRSNANACKASCYVPPVSPDLPAPLTDKDRDTVHNFCDNKMSIYNPSQYNGL</sequence>
<dbReference type="Gene3D" id="2.60.40.1120">
    <property type="entry name" value="Carboxypeptidase-like, regulatory domain"/>
    <property type="match status" value="1"/>
</dbReference>
<protein>
    <submittedName>
        <fullName evidence="1">Carboxypeptidase regulatory-like domain-containing protein</fullName>
    </submittedName>
</protein>
<reference evidence="1 2" key="1">
    <citation type="submission" date="2019-04" db="EMBL/GenBank/DDBJ databases">
        <authorList>
            <person name="Li Y."/>
            <person name="Wang J."/>
        </authorList>
    </citation>
    <scope>NUCLEOTIDE SEQUENCE [LARGE SCALE GENOMIC DNA]</scope>
    <source>
        <strain evidence="1 2">DSM 14668</strain>
    </source>
</reference>
<dbReference type="SUPFAM" id="SSF49464">
    <property type="entry name" value="Carboxypeptidase regulatory domain-like"/>
    <property type="match status" value="1"/>
</dbReference>
<dbReference type="InterPro" id="IPR008969">
    <property type="entry name" value="CarboxyPept-like_regulatory"/>
</dbReference>
<dbReference type="GO" id="GO:0004180">
    <property type="term" value="F:carboxypeptidase activity"/>
    <property type="evidence" value="ECO:0007669"/>
    <property type="project" value="UniProtKB-KW"/>
</dbReference>
<keyword evidence="2" id="KW-1185">Reference proteome</keyword>
<keyword evidence="1" id="KW-0645">Protease</keyword>
<comment type="caution">
    <text evidence="1">The sequence shown here is derived from an EMBL/GenBank/DDBJ whole genome shotgun (WGS) entry which is preliminary data.</text>
</comment>
<proteinExistence type="predicted"/>
<dbReference type="AlphaFoldDB" id="A0A4U1IMJ5"/>
<keyword evidence="1" id="KW-0121">Carboxypeptidase</keyword>
<dbReference type="Proteomes" id="UP000309215">
    <property type="component" value="Unassembled WGS sequence"/>
</dbReference>
<dbReference type="PROSITE" id="PS51257">
    <property type="entry name" value="PROKAR_LIPOPROTEIN"/>
    <property type="match status" value="1"/>
</dbReference>
<keyword evidence="1" id="KW-0378">Hydrolase</keyword>